<sequence length="129" mass="14643">MTVTYSAQGVGDHTICYYSPIANLRLRASNEEDREPLAVNVSCHWIRLQLRPQSLNRHHVFSRRRRSSSPPRAAVTRSVTPLFRGGVFWRNVRTFASGTLECTVVMILEWGVSPTLCCDVRTVNTLVLK</sequence>
<proteinExistence type="predicted"/>
<evidence type="ECO:0000313" key="1">
    <source>
        <dbReference type="EMBL" id="KIH61885.1"/>
    </source>
</evidence>
<organism evidence="1 2">
    <name type="scientific">Ancylostoma duodenale</name>
    <dbReference type="NCBI Taxonomy" id="51022"/>
    <lineage>
        <taxon>Eukaryota</taxon>
        <taxon>Metazoa</taxon>
        <taxon>Ecdysozoa</taxon>
        <taxon>Nematoda</taxon>
        <taxon>Chromadorea</taxon>
        <taxon>Rhabditida</taxon>
        <taxon>Rhabditina</taxon>
        <taxon>Rhabditomorpha</taxon>
        <taxon>Strongyloidea</taxon>
        <taxon>Ancylostomatidae</taxon>
        <taxon>Ancylostomatinae</taxon>
        <taxon>Ancylostoma</taxon>
    </lineage>
</organism>
<accession>A0A0C2GL14</accession>
<protein>
    <submittedName>
        <fullName evidence="1">Uncharacterized protein</fullName>
    </submittedName>
</protein>
<dbReference type="EMBL" id="KN729754">
    <property type="protein sequence ID" value="KIH61885.1"/>
    <property type="molecule type" value="Genomic_DNA"/>
</dbReference>
<evidence type="ECO:0000313" key="2">
    <source>
        <dbReference type="Proteomes" id="UP000054047"/>
    </source>
</evidence>
<reference evidence="1 2" key="1">
    <citation type="submission" date="2013-12" db="EMBL/GenBank/DDBJ databases">
        <title>Draft genome of the parsitic nematode Ancylostoma duodenale.</title>
        <authorList>
            <person name="Mitreva M."/>
        </authorList>
    </citation>
    <scope>NUCLEOTIDE SEQUENCE [LARGE SCALE GENOMIC DNA]</scope>
    <source>
        <strain evidence="1 2">Zhejiang</strain>
    </source>
</reference>
<keyword evidence="2" id="KW-1185">Reference proteome</keyword>
<gene>
    <name evidence="1" type="ORF">ANCDUO_07837</name>
</gene>
<dbReference type="Proteomes" id="UP000054047">
    <property type="component" value="Unassembled WGS sequence"/>
</dbReference>
<name>A0A0C2GL14_9BILA</name>
<dbReference type="AlphaFoldDB" id="A0A0C2GL14"/>